<dbReference type="PANTHER" id="PTHR21047">
    <property type="entry name" value="DTDP-6-DEOXY-D-GLUCOSE-3,5 EPIMERASE"/>
    <property type="match status" value="1"/>
</dbReference>
<name>A0ABY9RNF4_9BURK</name>
<evidence type="ECO:0000256" key="6">
    <source>
        <dbReference type="ARBA" id="ARBA00031424"/>
    </source>
</evidence>
<reference evidence="8" key="1">
    <citation type="submission" date="2023-09" db="EMBL/GenBank/DDBJ databases">
        <title>Undibacterium sp. 20NA77.5 isolated from freshwater.</title>
        <authorList>
            <person name="Le V."/>
            <person name="Ko S.-R."/>
            <person name="Ahn C.-Y."/>
            <person name="Oh H.-M."/>
        </authorList>
    </citation>
    <scope>NUCLEOTIDE SEQUENCE</scope>
    <source>
        <strain evidence="8">20NA77.5</strain>
    </source>
</reference>
<accession>A0ABY9RNF4</accession>
<dbReference type="CDD" id="cd00438">
    <property type="entry name" value="cupin_RmlC"/>
    <property type="match status" value="1"/>
</dbReference>
<evidence type="ECO:0000256" key="3">
    <source>
        <dbReference type="ARBA" id="ARBA00012098"/>
    </source>
</evidence>
<dbReference type="RefSeq" id="WP_309483705.1">
    <property type="nucleotide sequence ID" value="NZ_CP133720.1"/>
</dbReference>
<evidence type="ECO:0000313" key="9">
    <source>
        <dbReference type="Proteomes" id="UP001181355"/>
    </source>
</evidence>
<gene>
    <name evidence="8" type="ORF">RF679_08090</name>
</gene>
<evidence type="ECO:0000256" key="1">
    <source>
        <dbReference type="ARBA" id="ARBA00001298"/>
    </source>
</evidence>
<dbReference type="Pfam" id="PF00908">
    <property type="entry name" value="dTDP_sugar_isom"/>
    <property type="match status" value="1"/>
</dbReference>
<comment type="catalytic activity">
    <reaction evidence="1">
        <text>dTDP-4-dehydro-6-deoxy-alpha-D-glucose = dTDP-4-dehydro-beta-L-rhamnose</text>
        <dbReference type="Rhea" id="RHEA:16969"/>
        <dbReference type="ChEBI" id="CHEBI:57649"/>
        <dbReference type="ChEBI" id="CHEBI:62830"/>
        <dbReference type="EC" id="5.1.3.13"/>
    </reaction>
</comment>
<comment type="function">
    <text evidence="2">Catalyzes the epimerization of the C3' and C5'positions of dTDP-6-deoxy-D-xylo-4-hexulose, forming dTDP-6-deoxy-L-lyxo-4-hexulose.</text>
</comment>
<protein>
    <recommendedName>
        <fullName evidence="4">dTDP-4-dehydrorhamnose 3,5-epimerase</fullName>
        <ecNumber evidence="3">5.1.3.13</ecNumber>
    </recommendedName>
    <alternativeName>
        <fullName evidence="6">Thymidine diphospho-4-keto-rhamnose 3,5-epimerase</fullName>
    </alternativeName>
    <alternativeName>
        <fullName evidence="5">dTDP-4-keto-6-deoxyglucose 3,5-epimerase</fullName>
    </alternativeName>
    <alternativeName>
        <fullName evidence="7">dTDP-6-deoxy-D-xylo-4-hexulose 3,5-epimerase</fullName>
    </alternativeName>
</protein>
<keyword evidence="9" id="KW-1185">Reference proteome</keyword>
<evidence type="ECO:0000256" key="7">
    <source>
        <dbReference type="ARBA" id="ARBA00033311"/>
    </source>
</evidence>
<dbReference type="EC" id="5.1.3.13" evidence="3"/>
<evidence type="ECO:0000313" key="8">
    <source>
        <dbReference type="EMBL" id="WMW82230.1"/>
    </source>
</evidence>
<dbReference type="InterPro" id="IPR014710">
    <property type="entry name" value="RmlC-like_jellyroll"/>
</dbReference>
<evidence type="ECO:0000256" key="4">
    <source>
        <dbReference type="ARBA" id="ARBA00019595"/>
    </source>
</evidence>
<dbReference type="InterPro" id="IPR000888">
    <property type="entry name" value="RmlC-like"/>
</dbReference>
<sequence length="188" mass="21186">MTVAQASLFCTPTPIAGVMVVKRIQRGDQRGMFERMYDKDLLASFGWTSDVVQVNHSVTRGKGTVRGMHFQRAPFSEYKLVSCLVGEVWDVALDLRRGSPSFLQHFAVKLSPHEANALLIPPGCAHGFQTLTEQVDMLYCHNQPYMKSHEDGINASDPRLNLVWPLEITQRSERDLEFAYLTPSFEGV</sequence>
<dbReference type="EMBL" id="CP133720">
    <property type="protein sequence ID" value="WMW82230.1"/>
    <property type="molecule type" value="Genomic_DNA"/>
</dbReference>
<dbReference type="Gene3D" id="2.60.120.10">
    <property type="entry name" value="Jelly Rolls"/>
    <property type="match status" value="1"/>
</dbReference>
<organism evidence="8 9">
    <name type="scientific">Undibacterium cyanobacteriorum</name>
    <dbReference type="NCBI Taxonomy" id="3073561"/>
    <lineage>
        <taxon>Bacteria</taxon>
        <taxon>Pseudomonadati</taxon>
        <taxon>Pseudomonadota</taxon>
        <taxon>Betaproteobacteria</taxon>
        <taxon>Burkholderiales</taxon>
        <taxon>Oxalobacteraceae</taxon>
        <taxon>Undibacterium</taxon>
    </lineage>
</organism>
<dbReference type="Proteomes" id="UP001181355">
    <property type="component" value="Chromosome"/>
</dbReference>
<evidence type="ECO:0000256" key="5">
    <source>
        <dbReference type="ARBA" id="ARBA00029758"/>
    </source>
</evidence>
<dbReference type="PANTHER" id="PTHR21047:SF2">
    <property type="entry name" value="THYMIDINE DIPHOSPHO-4-KETO-RHAMNOSE 3,5-EPIMERASE"/>
    <property type="match status" value="1"/>
</dbReference>
<dbReference type="InterPro" id="IPR011051">
    <property type="entry name" value="RmlC_Cupin_sf"/>
</dbReference>
<evidence type="ECO:0000256" key="2">
    <source>
        <dbReference type="ARBA" id="ARBA00001997"/>
    </source>
</evidence>
<proteinExistence type="predicted"/>
<dbReference type="SUPFAM" id="SSF51182">
    <property type="entry name" value="RmlC-like cupins"/>
    <property type="match status" value="1"/>
</dbReference>